<dbReference type="EMBL" id="MT144407">
    <property type="protein sequence ID" value="QJA53264.1"/>
    <property type="molecule type" value="Genomic_DNA"/>
</dbReference>
<evidence type="ECO:0000313" key="2">
    <source>
        <dbReference type="EMBL" id="QJA60233.1"/>
    </source>
</evidence>
<reference evidence="1" key="1">
    <citation type="submission" date="2020-03" db="EMBL/GenBank/DDBJ databases">
        <title>The deep terrestrial virosphere.</title>
        <authorList>
            <person name="Holmfeldt K."/>
            <person name="Nilsson E."/>
            <person name="Simone D."/>
            <person name="Lopez-Fernandez M."/>
            <person name="Wu X."/>
            <person name="de Brujin I."/>
            <person name="Lundin D."/>
            <person name="Andersson A."/>
            <person name="Bertilsson S."/>
            <person name="Dopson M."/>
        </authorList>
    </citation>
    <scope>NUCLEOTIDE SEQUENCE</scope>
    <source>
        <strain evidence="3">MM415A02365</strain>
        <strain evidence="2">MM415B01152</strain>
        <strain evidence="1">TM448A03347</strain>
    </source>
</reference>
<evidence type="ECO:0000313" key="3">
    <source>
        <dbReference type="EMBL" id="QJA73441.1"/>
    </source>
</evidence>
<proteinExistence type="predicted"/>
<dbReference type="EMBL" id="MT142027">
    <property type="protein sequence ID" value="QJA73441.1"/>
    <property type="molecule type" value="Genomic_DNA"/>
</dbReference>
<sequence>MVVYKVVTTSEEQLCSAIACDYPEWNVVYRPQEPVQAKIGLLFAFETLKAALEFRGLQVSQEVWECHAEVIEHSPDISDWESPSFWKDFWNGEKTWANSSPPQTVSCSEITLLRRIDS</sequence>
<organism evidence="1">
    <name type="scientific">viral metagenome</name>
    <dbReference type="NCBI Taxonomy" id="1070528"/>
    <lineage>
        <taxon>unclassified sequences</taxon>
        <taxon>metagenomes</taxon>
        <taxon>organismal metagenomes</taxon>
    </lineage>
</organism>
<dbReference type="AlphaFoldDB" id="A0A6H2A0B6"/>
<gene>
    <name evidence="3" type="ORF">MM415A02365_0012</name>
    <name evidence="2" type="ORF">MM415B01152_0013</name>
    <name evidence="1" type="ORF">TM448A03347_0009</name>
</gene>
<dbReference type="EMBL" id="MT141401">
    <property type="protein sequence ID" value="QJA60233.1"/>
    <property type="molecule type" value="Genomic_DNA"/>
</dbReference>
<evidence type="ECO:0000313" key="1">
    <source>
        <dbReference type="EMBL" id="QJA53264.1"/>
    </source>
</evidence>
<protein>
    <submittedName>
        <fullName evidence="1">Uncharacterized protein</fullName>
    </submittedName>
</protein>
<name>A0A6H2A0B6_9ZZZZ</name>
<accession>A0A6H2A0B6</accession>